<reference evidence="3" key="2">
    <citation type="submission" date="2020-11" db="EMBL/GenBank/DDBJ databases">
        <authorList>
            <person name="McCartney M.A."/>
            <person name="Auch B."/>
            <person name="Kono T."/>
            <person name="Mallez S."/>
            <person name="Becker A."/>
            <person name="Gohl D.M."/>
            <person name="Silverstein K.A.T."/>
            <person name="Koren S."/>
            <person name="Bechman K.B."/>
            <person name="Herman A."/>
            <person name="Abrahante J.E."/>
            <person name="Garbe J."/>
        </authorList>
    </citation>
    <scope>NUCLEOTIDE SEQUENCE</scope>
    <source>
        <strain evidence="3">Duluth1</strain>
        <tissue evidence="3">Whole animal</tissue>
    </source>
</reference>
<dbReference type="PROSITE" id="PS51034">
    <property type="entry name" value="ZP_2"/>
    <property type="match status" value="1"/>
</dbReference>
<comment type="caution">
    <text evidence="3">The sequence shown here is derived from an EMBL/GenBank/DDBJ whole genome shotgun (WGS) entry which is preliminary data.</text>
</comment>
<dbReference type="InterPro" id="IPR055355">
    <property type="entry name" value="ZP-C"/>
</dbReference>
<gene>
    <name evidence="3" type="ORF">DPMN_134764</name>
</gene>
<feature type="domain" description="ZP" evidence="2">
    <location>
        <begin position="435"/>
        <end position="687"/>
    </location>
</feature>
<proteinExistence type="predicted"/>
<dbReference type="InterPro" id="IPR001507">
    <property type="entry name" value="ZP_dom"/>
</dbReference>
<dbReference type="PANTHER" id="PTHR46534">
    <property type="entry name" value="IGGFC_BINDING DOMAIN-CONTAINING PROTEIN"/>
    <property type="match status" value="1"/>
</dbReference>
<dbReference type="Gene3D" id="2.60.40.3210">
    <property type="entry name" value="Zona pellucida, ZP-N domain"/>
    <property type="match status" value="1"/>
</dbReference>
<organism evidence="3 4">
    <name type="scientific">Dreissena polymorpha</name>
    <name type="common">Zebra mussel</name>
    <name type="synonym">Mytilus polymorpha</name>
    <dbReference type="NCBI Taxonomy" id="45954"/>
    <lineage>
        <taxon>Eukaryota</taxon>
        <taxon>Metazoa</taxon>
        <taxon>Spiralia</taxon>
        <taxon>Lophotrochozoa</taxon>
        <taxon>Mollusca</taxon>
        <taxon>Bivalvia</taxon>
        <taxon>Autobranchia</taxon>
        <taxon>Heteroconchia</taxon>
        <taxon>Euheterodonta</taxon>
        <taxon>Imparidentia</taxon>
        <taxon>Neoheterodontei</taxon>
        <taxon>Myida</taxon>
        <taxon>Dreissenoidea</taxon>
        <taxon>Dreissenidae</taxon>
        <taxon>Dreissena</taxon>
    </lineage>
</organism>
<evidence type="ECO:0000313" key="4">
    <source>
        <dbReference type="Proteomes" id="UP000828390"/>
    </source>
</evidence>
<dbReference type="SMART" id="SM00241">
    <property type="entry name" value="ZP"/>
    <property type="match status" value="1"/>
</dbReference>
<keyword evidence="1" id="KW-1015">Disulfide bond</keyword>
<evidence type="ECO:0000256" key="1">
    <source>
        <dbReference type="ARBA" id="ARBA00023157"/>
    </source>
</evidence>
<dbReference type="InterPro" id="IPR042235">
    <property type="entry name" value="ZP-C_dom"/>
</dbReference>
<dbReference type="Gene3D" id="2.60.40.4100">
    <property type="entry name" value="Zona pellucida, ZP-C domain"/>
    <property type="match status" value="1"/>
</dbReference>
<keyword evidence="4" id="KW-1185">Reference proteome</keyword>
<dbReference type="Pfam" id="PF17517">
    <property type="entry name" value="IgGFc_binding"/>
    <property type="match status" value="1"/>
</dbReference>
<dbReference type="PANTHER" id="PTHR46534:SF1">
    <property type="entry name" value="IGGFC-BINDING PROTEIN N-TERMINAL DOMAIN-CONTAINING PROTEIN"/>
    <property type="match status" value="1"/>
</dbReference>
<dbReference type="OrthoDB" id="10005154at2759"/>
<dbReference type="EMBL" id="JAIWYP010000006">
    <property type="protein sequence ID" value="KAH3806443.1"/>
    <property type="molecule type" value="Genomic_DNA"/>
</dbReference>
<dbReference type="InterPro" id="IPR035234">
    <property type="entry name" value="IgGFc-bd_N"/>
</dbReference>
<accession>A0A9D4G0I3</accession>
<reference evidence="3" key="1">
    <citation type="journal article" date="2019" name="bioRxiv">
        <title>The Genome of the Zebra Mussel, Dreissena polymorpha: A Resource for Invasive Species Research.</title>
        <authorList>
            <person name="McCartney M.A."/>
            <person name="Auch B."/>
            <person name="Kono T."/>
            <person name="Mallez S."/>
            <person name="Zhang Y."/>
            <person name="Obille A."/>
            <person name="Becker A."/>
            <person name="Abrahante J.E."/>
            <person name="Garbe J."/>
            <person name="Badalamenti J.P."/>
            <person name="Herman A."/>
            <person name="Mangelson H."/>
            <person name="Liachko I."/>
            <person name="Sullivan S."/>
            <person name="Sone E.D."/>
            <person name="Koren S."/>
            <person name="Silverstein K.A.T."/>
            <person name="Beckman K.B."/>
            <person name="Gohl D.M."/>
        </authorList>
    </citation>
    <scope>NUCLEOTIDE SEQUENCE</scope>
    <source>
        <strain evidence="3">Duluth1</strain>
        <tissue evidence="3">Whole animal</tissue>
    </source>
</reference>
<protein>
    <recommendedName>
        <fullName evidence="2">ZP domain-containing protein</fullName>
    </recommendedName>
</protein>
<evidence type="ECO:0000313" key="3">
    <source>
        <dbReference type="EMBL" id="KAH3806443.1"/>
    </source>
</evidence>
<dbReference type="Proteomes" id="UP000828390">
    <property type="component" value="Unassembled WGS sequence"/>
</dbReference>
<sequence length="690" mass="76888">MAYMSLGLTTVLVIIPAHFAYLFGRQFIFGIPETYSSPDYIRMYIASKYVSKVYMTAPGIGFNQNITTPAQTSTTVIIPGHVVATSTDYSNKVVYVEADQPVSVHVMVRNEHTSDGFLLLPISDDAIDFFVASYEPRERTSQFIIAALEDNTRIEVQLKTSAGAIPIGGGSYSTGQKVSFALGKLQTYLVQHEYDLTGTHITSSKPISVVSGNKCANVPHDVTACDYLAEQLLPVRFWQKEYLCAKLKTRRNNRLRVLSSKNDTSVHIGTTRVTLNEGECYEYVSSSDAVTSVISNHPVLVLQFSEGTSADSVIGDPSMITVPATEYQETEYFYETPTSLSYHHASITIKTDQATGLRIDGASIDRSDELRTTLNNIEFSIIRLTVTAGKHHIYHIDPGVSFGVIVYGFDTAESYGFPLGLSTNALSLKEIIGSSCSPTAWHLDIDMEKLRYRDPGSVATDIYFGENSCTGQYIGNHLIFDYDIESCLTTTKSNNTEIVHTNQLVYAYHDPKYTFIIRNINWTLDVNCHIQRNQSVLSHVTYNHSTDGDQGSLNSTTSYAIQTQFFIDPNFQQGISGNPLDVTTGANVFVKTFVLNVDWTVKMRLHSCYTEPTLNGHGARYYLINNGCEMDANTHFLSQTDHETRFVFQAFQMSGSDHRLYIKCDATLCDTSDMTSSQQCDQRPHCTKKK</sequence>
<dbReference type="AlphaFoldDB" id="A0A9D4G0I3"/>
<dbReference type="Pfam" id="PF00100">
    <property type="entry name" value="Zona_pellucida"/>
    <property type="match status" value="1"/>
</dbReference>
<name>A0A9D4G0I3_DREPO</name>
<evidence type="ECO:0000259" key="2">
    <source>
        <dbReference type="PROSITE" id="PS51034"/>
    </source>
</evidence>